<feature type="compositionally biased region" description="Basic and acidic residues" evidence="1">
    <location>
        <begin position="38"/>
        <end position="50"/>
    </location>
</feature>
<feature type="compositionally biased region" description="Polar residues" evidence="1">
    <location>
        <begin position="151"/>
        <end position="167"/>
    </location>
</feature>
<feature type="compositionally biased region" description="Gly residues" evidence="1">
    <location>
        <begin position="176"/>
        <end position="186"/>
    </location>
</feature>
<evidence type="ECO:0000256" key="1">
    <source>
        <dbReference type="SAM" id="MobiDB-lite"/>
    </source>
</evidence>
<feature type="compositionally biased region" description="Basic and acidic residues" evidence="1">
    <location>
        <begin position="85"/>
        <end position="94"/>
    </location>
</feature>
<organism evidence="2 3">
    <name type="scientific">Erwinia phage pEp_SNUABM_01</name>
    <dbReference type="NCBI Taxonomy" id="2601643"/>
    <lineage>
        <taxon>Viruses</taxon>
        <taxon>Duplodnaviria</taxon>
        <taxon>Heunggongvirae</taxon>
        <taxon>Uroviricota</taxon>
        <taxon>Caudoviricetes</taxon>
        <taxon>Vequintavirinae</taxon>
        <taxon>Henunavirus</taxon>
        <taxon>Henunavirus SNUABM01</taxon>
    </lineage>
</organism>
<name>A0A5J6DAR2_9CAUD</name>
<feature type="region of interest" description="Disordered" evidence="1">
    <location>
        <begin position="38"/>
        <end position="186"/>
    </location>
</feature>
<evidence type="ECO:0000313" key="3">
    <source>
        <dbReference type="Proteomes" id="UP000326545"/>
    </source>
</evidence>
<feature type="compositionally biased region" description="Pro residues" evidence="1">
    <location>
        <begin position="124"/>
        <end position="134"/>
    </location>
</feature>
<proteinExistence type="predicted"/>
<evidence type="ECO:0000313" key="2">
    <source>
        <dbReference type="EMBL" id="QEQ94887.1"/>
    </source>
</evidence>
<gene>
    <name evidence="2" type="ORF">pEpSNUABM01_061</name>
</gene>
<dbReference type="EMBL" id="MN184887">
    <property type="protein sequence ID" value="QEQ94887.1"/>
    <property type="molecule type" value="Genomic_DNA"/>
</dbReference>
<dbReference type="Proteomes" id="UP000326545">
    <property type="component" value="Segment"/>
</dbReference>
<protein>
    <submittedName>
        <fullName evidence="2">Uncharacterized protein</fullName>
    </submittedName>
</protein>
<accession>A0A5J6DAR2</accession>
<sequence length="186" mass="19967">MFKWLAKILGLQKKDPYQLTPDQAAQIVMEASRRVAEKQARDEARIREMMRPNQGFTKPTQPADPAPRVATKCGSATGKPLDTAALKEHLEVRRSQQQRVEPPQYTRRGVRIPTPEESRRARPATPPPAPPSPPASDSGSNLMMAAVVLSTMDSTPSYSPPSHDTTPSGGYDSGSCDGGGGGGSCD</sequence>
<keyword evidence="3" id="KW-1185">Reference proteome</keyword>
<reference evidence="2 3" key="1">
    <citation type="submission" date="2019-07" db="EMBL/GenBank/DDBJ databases">
        <title>Complete genome sequence of bacteriophages infecting Erwinia pyrifoliae.</title>
        <authorList>
            <person name="Kim S.G."/>
            <person name="Park S.C."/>
        </authorList>
    </citation>
    <scope>NUCLEOTIDE SEQUENCE [LARGE SCALE GENOMIC DNA]</scope>
</reference>